<dbReference type="GO" id="GO:0000978">
    <property type="term" value="F:RNA polymerase II cis-regulatory region sequence-specific DNA binding"/>
    <property type="evidence" value="ECO:0007669"/>
    <property type="project" value="TreeGrafter"/>
</dbReference>
<organism evidence="17 18">
    <name type="scientific">Microcaecilia unicolor</name>
    <dbReference type="NCBI Taxonomy" id="1415580"/>
    <lineage>
        <taxon>Eukaryota</taxon>
        <taxon>Metazoa</taxon>
        <taxon>Chordata</taxon>
        <taxon>Craniata</taxon>
        <taxon>Vertebrata</taxon>
        <taxon>Euteleostomi</taxon>
        <taxon>Amphibia</taxon>
        <taxon>Gymnophiona</taxon>
        <taxon>Siphonopidae</taxon>
        <taxon>Microcaecilia</taxon>
    </lineage>
</organism>
<comment type="subcellular location">
    <subcellularLocation>
        <location evidence="1">Endoplasmic reticulum membrane</location>
        <topology evidence="1">Single-pass type II membrane protein</topology>
    </subcellularLocation>
</comment>
<keyword evidence="8" id="KW-0238">DNA-binding</keyword>
<evidence type="ECO:0000256" key="3">
    <source>
        <dbReference type="ARBA" id="ARBA00022692"/>
    </source>
</evidence>
<feature type="coiled-coil region" evidence="14">
    <location>
        <begin position="288"/>
        <end position="322"/>
    </location>
</feature>
<keyword evidence="11" id="KW-0804">Transcription</keyword>
<comment type="similarity">
    <text evidence="2">Belongs to the bZIP family. ATF subfamily.</text>
</comment>
<feature type="compositionally biased region" description="Polar residues" evidence="15">
    <location>
        <begin position="420"/>
        <end position="429"/>
    </location>
</feature>
<feature type="compositionally biased region" description="Polar residues" evidence="15">
    <location>
        <begin position="84"/>
        <end position="96"/>
    </location>
</feature>
<dbReference type="Pfam" id="PF00170">
    <property type="entry name" value="bZIP_1"/>
    <property type="match status" value="1"/>
</dbReference>
<dbReference type="GO" id="GO:0000981">
    <property type="term" value="F:DNA-binding transcription factor activity, RNA polymerase II-specific"/>
    <property type="evidence" value="ECO:0007669"/>
    <property type="project" value="TreeGrafter"/>
</dbReference>
<evidence type="ECO:0000313" key="17">
    <source>
        <dbReference type="Proteomes" id="UP000515156"/>
    </source>
</evidence>
<evidence type="ECO:0000256" key="10">
    <source>
        <dbReference type="ARBA" id="ARBA00023159"/>
    </source>
</evidence>
<keyword evidence="6" id="KW-1133">Transmembrane helix</keyword>
<proteinExistence type="inferred from homology"/>
<evidence type="ECO:0000256" key="6">
    <source>
        <dbReference type="ARBA" id="ARBA00022989"/>
    </source>
</evidence>
<dbReference type="AlphaFoldDB" id="A0A6P7ZD23"/>
<accession>A0A6P7ZD23</accession>
<evidence type="ECO:0000256" key="5">
    <source>
        <dbReference type="ARBA" id="ARBA00022968"/>
    </source>
</evidence>
<feature type="region of interest" description="Disordered" evidence="15">
    <location>
        <begin position="84"/>
        <end position="111"/>
    </location>
</feature>
<keyword evidence="13" id="KW-0539">Nucleus</keyword>
<evidence type="ECO:0000256" key="15">
    <source>
        <dbReference type="SAM" id="MobiDB-lite"/>
    </source>
</evidence>
<keyword evidence="3" id="KW-0812">Transmembrane</keyword>
<dbReference type="OrthoDB" id="674948at2759"/>
<evidence type="ECO:0000256" key="2">
    <source>
        <dbReference type="ARBA" id="ARBA00009050"/>
    </source>
</evidence>
<feature type="compositionally biased region" description="Basic and acidic residues" evidence="15">
    <location>
        <begin position="430"/>
        <end position="448"/>
    </location>
</feature>
<dbReference type="PANTHER" id="PTHR45996">
    <property type="entry name" value="AGAP001464-PB"/>
    <property type="match status" value="1"/>
</dbReference>
<evidence type="ECO:0000256" key="13">
    <source>
        <dbReference type="ARBA" id="ARBA00023242"/>
    </source>
</evidence>
<dbReference type="SMART" id="SM00338">
    <property type="entry name" value="BRLZ"/>
    <property type="match status" value="1"/>
</dbReference>
<dbReference type="GO" id="GO:0005634">
    <property type="term" value="C:nucleus"/>
    <property type="evidence" value="ECO:0007669"/>
    <property type="project" value="TreeGrafter"/>
</dbReference>
<keyword evidence="10" id="KW-0010">Activator</keyword>
<feature type="region of interest" description="Disordered" evidence="15">
    <location>
        <begin position="420"/>
        <end position="448"/>
    </location>
</feature>
<gene>
    <name evidence="18" type="primary">CREB3L3</name>
</gene>
<reference evidence="17" key="1">
    <citation type="submission" date="2024-06" db="UniProtKB">
        <authorList>
            <consortium name="RefSeq"/>
        </authorList>
    </citation>
    <scope>NUCLEOTIDE SEQUENCE [LARGE SCALE GENOMIC DNA]</scope>
</reference>
<evidence type="ECO:0000256" key="12">
    <source>
        <dbReference type="ARBA" id="ARBA00023180"/>
    </source>
</evidence>
<keyword evidence="7" id="KW-0805">Transcription regulation</keyword>
<dbReference type="SUPFAM" id="SSF57959">
    <property type="entry name" value="Leucine zipper domain"/>
    <property type="match status" value="1"/>
</dbReference>
<dbReference type="InterPro" id="IPR051381">
    <property type="entry name" value="CREB_ATF_subfamily"/>
</dbReference>
<dbReference type="CTD" id="84699"/>
<dbReference type="GO" id="GO:0005789">
    <property type="term" value="C:endoplasmic reticulum membrane"/>
    <property type="evidence" value="ECO:0007669"/>
    <property type="project" value="UniProtKB-SubCell"/>
</dbReference>
<keyword evidence="4" id="KW-0256">Endoplasmic reticulum</keyword>
<dbReference type="FunCoup" id="A0A6P7ZD23">
    <property type="interactions" value="1390"/>
</dbReference>
<evidence type="ECO:0000256" key="11">
    <source>
        <dbReference type="ARBA" id="ARBA00023163"/>
    </source>
</evidence>
<dbReference type="Proteomes" id="UP000515156">
    <property type="component" value="Chromosome 11"/>
</dbReference>
<evidence type="ECO:0000256" key="14">
    <source>
        <dbReference type="SAM" id="Coils"/>
    </source>
</evidence>
<evidence type="ECO:0000256" key="4">
    <source>
        <dbReference type="ARBA" id="ARBA00022824"/>
    </source>
</evidence>
<evidence type="ECO:0000256" key="9">
    <source>
        <dbReference type="ARBA" id="ARBA00023136"/>
    </source>
</evidence>
<dbReference type="FunFam" id="1.20.5.170:FF:000042">
    <property type="entry name" value="Cyclic AMP-responsive element-binding protein 3-like protein 3"/>
    <property type="match status" value="1"/>
</dbReference>
<keyword evidence="14" id="KW-0175">Coiled coil</keyword>
<dbReference type="Gene3D" id="1.20.5.170">
    <property type="match status" value="1"/>
</dbReference>
<evidence type="ECO:0000256" key="7">
    <source>
        <dbReference type="ARBA" id="ARBA00023015"/>
    </source>
</evidence>
<dbReference type="InParanoid" id="A0A6P7ZD23"/>
<dbReference type="PROSITE" id="PS00036">
    <property type="entry name" value="BZIP_BASIC"/>
    <property type="match status" value="1"/>
</dbReference>
<dbReference type="RefSeq" id="XP_030074401.1">
    <property type="nucleotide sequence ID" value="XM_030218541.1"/>
</dbReference>
<dbReference type="PANTHER" id="PTHR45996:SF1">
    <property type="entry name" value="CYCLIC AMP-RESPONSIVE ELEMENT-BINDING PROTEIN 3-LIKE PROTEIN 3"/>
    <property type="match status" value="1"/>
</dbReference>
<dbReference type="GeneID" id="115480087"/>
<evidence type="ECO:0000313" key="18">
    <source>
        <dbReference type="RefSeq" id="XP_030074401.1"/>
    </source>
</evidence>
<dbReference type="InterPro" id="IPR046347">
    <property type="entry name" value="bZIP_sf"/>
</dbReference>
<evidence type="ECO:0000256" key="8">
    <source>
        <dbReference type="ARBA" id="ARBA00023125"/>
    </source>
</evidence>
<sequence length="475" mass="52957">MALASEKVASDCMLGEMDSMELLDLLFDHQDGILRHEDFSRTPLTNFWTAMGQNTSEHKLTHSPESEDFLNSFLVHGDSVPSSPLWSPATSDSGISEDTHSDQLDSPQHFLATNSPGHCEGGQAESLYASFQDSCQAMPTLKVPGMEREAEISIDLEMWVPSFYQEESCELPAPAQTAESCTLTVKDLLLSSSCEMQQQQQQQQIPVMQNLCQGQCQELILTEDEKKLLTKEGVTLPTKLPLTKYEERILKKVRRKIRNKQSAQESRKKKKEYIDGLETRMSTCTAQNHELHRKVMQLEKQNSSLLEQLKKLQNLVVQSTNKTAQAGTCIAVVLLSFALIIFPCISPFARNKATGEGDFVPVRVFSRSLHDVASSRVFHTLGNEKEEIQKDPLLTEYSGEGPNNKVGTLRKYLASPISSRATPNETLSNRTHEHTADNPSDLERVNHDDPIAGHAMASVSWTDSNQVILDQGGEL</sequence>
<keyword evidence="17" id="KW-1185">Reference proteome</keyword>
<reference evidence="18" key="2">
    <citation type="submission" date="2025-08" db="UniProtKB">
        <authorList>
            <consortium name="RefSeq"/>
        </authorList>
    </citation>
    <scope>IDENTIFICATION</scope>
</reference>
<evidence type="ECO:0000256" key="1">
    <source>
        <dbReference type="ARBA" id="ARBA00004648"/>
    </source>
</evidence>
<dbReference type="KEGG" id="muo:115480087"/>
<name>A0A6P7ZD23_9AMPH</name>
<keyword evidence="9" id="KW-0472">Membrane</keyword>
<feature type="domain" description="BZIP" evidence="16">
    <location>
        <begin position="249"/>
        <end position="312"/>
    </location>
</feature>
<dbReference type="InterPro" id="IPR004827">
    <property type="entry name" value="bZIP"/>
</dbReference>
<evidence type="ECO:0000259" key="16">
    <source>
        <dbReference type="PROSITE" id="PS50217"/>
    </source>
</evidence>
<protein>
    <submittedName>
        <fullName evidence="18">Cyclic AMP-responsive element-binding protein 3-like protein 3 isoform X1</fullName>
    </submittedName>
</protein>
<keyword evidence="5" id="KW-0735">Signal-anchor</keyword>
<dbReference type="PROSITE" id="PS50217">
    <property type="entry name" value="BZIP"/>
    <property type="match status" value="1"/>
</dbReference>
<keyword evidence="12" id="KW-0325">Glycoprotein</keyword>
<dbReference type="CDD" id="cd14689">
    <property type="entry name" value="bZIP_CREB3"/>
    <property type="match status" value="1"/>
</dbReference>